<dbReference type="Gene3D" id="1.20.1250.10">
    <property type="match status" value="1"/>
</dbReference>
<evidence type="ECO:0000256" key="4">
    <source>
        <dbReference type="ARBA" id="ARBA00022514"/>
    </source>
</evidence>
<name>A0A8U0N588_MUSPF</name>
<dbReference type="Pfam" id="PF02947">
    <property type="entry name" value="Flt3_lig"/>
    <property type="match status" value="1"/>
</dbReference>
<dbReference type="GeneID" id="101673813"/>
<evidence type="ECO:0000256" key="6">
    <source>
        <dbReference type="ARBA" id="ARBA00022692"/>
    </source>
</evidence>
<dbReference type="Proteomes" id="UP000000715">
    <property type="component" value="Unplaced"/>
</dbReference>
<dbReference type="CTD" id="2323"/>
<keyword evidence="16" id="KW-1185">Reference proteome</keyword>
<evidence type="ECO:0000256" key="15">
    <source>
        <dbReference type="SAM" id="Phobius"/>
    </source>
</evidence>
<feature type="region of interest" description="Disordered" evidence="14">
    <location>
        <begin position="368"/>
        <end position="388"/>
    </location>
</feature>
<evidence type="ECO:0000256" key="9">
    <source>
        <dbReference type="ARBA" id="ARBA00023136"/>
    </source>
</evidence>
<dbReference type="OrthoDB" id="9944810at2759"/>
<keyword evidence="11" id="KW-0325">Glycoprotein</keyword>
<evidence type="ECO:0000256" key="5">
    <source>
        <dbReference type="ARBA" id="ARBA00022525"/>
    </source>
</evidence>
<dbReference type="GO" id="GO:0030971">
    <property type="term" value="F:receptor tyrosine kinase binding"/>
    <property type="evidence" value="ECO:0007669"/>
    <property type="project" value="TreeGrafter"/>
</dbReference>
<evidence type="ECO:0000256" key="1">
    <source>
        <dbReference type="ARBA" id="ARBA00004251"/>
    </source>
</evidence>
<evidence type="ECO:0000256" key="3">
    <source>
        <dbReference type="ARBA" id="ARBA00022475"/>
    </source>
</evidence>
<dbReference type="GO" id="GO:0008284">
    <property type="term" value="P:positive regulation of cell population proliferation"/>
    <property type="evidence" value="ECO:0007669"/>
    <property type="project" value="TreeGrafter"/>
</dbReference>
<accession>A0A8U0N588</accession>
<evidence type="ECO:0000256" key="13">
    <source>
        <dbReference type="ARBA" id="ARBA00075998"/>
    </source>
</evidence>
<evidence type="ECO:0000256" key="8">
    <source>
        <dbReference type="ARBA" id="ARBA00022989"/>
    </source>
</evidence>
<dbReference type="RefSeq" id="XP_004767368.1">
    <property type="nucleotide sequence ID" value="XM_004767311.3"/>
</dbReference>
<dbReference type="InterPro" id="IPR004213">
    <property type="entry name" value="Flt3_lig"/>
</dbReference>
<evidence type="ECO:0000256" key="10">
    <source>
        <dbReference type="ARBA" id="ARBA00023157"/>
    </source>
</evidence>
<dbReference type="PANTHER" id="PTHR11032">
    <property type="entry name" value="SL CYTOKINE"/>
    <property type="match status" value="1"/>
</dbReference>
<keyword evidence="7" id="KW-0732">Signal</keyword>
<dbReference type="InterPro" id="IPR009079">
    <property type="entry name" value="4_helix_cytokine-like_core"/>
</dbReference>
<keyword evidence="10" id="KW-1015">Disulfide bond</keyword>
<dbReference type="GO" id="GO:0009986">
    <property type="term" value="C:cell surface"/>
    <property type="evidence" value="ECO:0007669"/>
    <property type="project" value="TreeGrafter"/>
</dbReference>
<dbReference type="PANTHER" id="PTHR11032:SF1">
    <property type="entry name" value="FMS-RELATED TYROSINE KINASE 3 LIGAND"/>
    <property type="match status" value="1"/>
</dbReference>
<sequence length="400" mass="43158">MDSGSPRGGAGVPLLDEGGGMGVRSLGPWPGKGSEDRTSGFLEGEMSFHHNWGSRRKPEGVGGGNLATSRSQGRGGEVKGRVRKGLGCEGLRLPLLSPPRSGHRHEGPPAEMIVLAPAGSPTTSLLLLLLLSPGLRGTPDCSFSHSPISSTFSATIHKLSDYLLQDYPVTVASNLQDDELCGAFWRLVLAQHWIGRLKAVAGTHMQILLENVNTEIHFVTLCAFQPLPSCLRFVQTNISHLLQDTSQQLAALKPWITRRNFSGCLELQCQPDSSTLLPPRSPGALEATALPAPQAPLLLLLLLLPVALLLMAAAWCLHWQRRRQRTAYPGEQRRTLRPSETSHLPEDTELELQGSQLETGPFLDSAAPLTLSPGWRQRQPTAPAPTIPICTKSLSPGNCI</sequence>
<dbReference type="GO" id="GO:0097028">
    <property type="term" value="P:dendritic cell differentiation"/>
    <property type="evidence" value="ECO:0007669"/>
    <property type="project" value="UniProtKB-ARBA"/>
</dbReference>
<evidence type="ECO:0000256" key="7">
    <source>
        <dbReference type="ARBA" id="ARBA00022729"/>
    </source>
</evidence>
<evidence type="ECO:0000313" key="16">
    <source>
        <dbReference type="Proteomes" id="UP000000715"/>
    </source>
</evidence>
<evidence type="ECO:0000256" key="11">
    <source>
        <dbReference type="ARBA" id="ARBA00023180"/>
    </source>
</evidence>
<keyword evidence="5" id="KW-0964">Secreted</keyword>
<protein>
    <recommendedName>
        <fullName evidence="12">Fms-related tyrosine kinase 3 ligand</fullName>
    </recommendedName>
    <alternativeName>
        <fullName evidence="13">SL cytokine</fullName>
    </alternativeName>
</protein>
<evidence type="ECO:0000256" key="12">
    <source>
        <dbReference type="ARBA" id="ARBA00071640"/>
    </source>
</evidence>
<keyword evidence="4" id="KW-0202">Cytokine</keyword>
<dbReference type="GO" id="GO:0005615">
    <property type="term" value="C:extracellular space"/>
    <property type="evidence" value="ECO:0007669"/>
    <property type="project" value="UniProtKB-KW"/>
</dbReference>
<dbReference type="FunFam" id="1.20.1250.10:FF:000016">
    <property type="entry name" value="Fms-related tyrosine kinase 3 ligand"/>
    <property type="match status" value="1"/>
</dbReference>
<keyword evidence="3" id="KW-1003">Cell membrane</keyword>
<comment type="subcellular location">
    <subcellularLocation>
        <location evidence="1">Cell membrane</location>
        <topology evidence="1">Single-pass type I membrane protein</topology>
    </subcellularLocation>
    <subcellularLocation>
        <location evidence="2">Secreted</location>
    </subcellularLocation>
</comment>
<dbReference type="SUPFAM" id="SSF47266">
    <property type="entry name" value="4-helical cytokines"/>
    <property type="match status" value="1"/>
</dbReference>
<dbReference type="GO" id="GO:0016301">
    <property type="term" value="F:kinase activity"/>
    <property type="evidence" value="ECO:0007669"/>
    <property type="project" value="UniProtKB-KW"/>
</dbReference>
<evidence type="ECO:0000256" key="2">
    <source>
        <dbReference type="ARBA" id="ARBA00004613"/>
    </source>
</evidence>
<feature type="compositionally biased region" description="Gly residues" evidence="14">
    <location>
        <begin position="1"/>
        <end position="22"/>
    </location>
</feature>
<gene>
    <name evidence="17" type="primary">FLT3LG</name>
</gene>
<proteinExistence type="predicted"/>
<keyword evidence="8 15" id="KW-1133">Transmembrane helix</keyword>
<organism evidence="16 17">
    <name type="scientific">Mustela putorius furo</name>
    <name type="common">European domestic ferret</name>
    <name type="synonym">Mustela furo</name>
    <dbReference type="NCBI Taxonomy" id="9669"/>
    <lineage>
        <taxon>Eukaryota</taxon>
        <taxon>Metazoa</taxon>
        <taxon>Chordata</taxon>
        <taxon>Craniata</taxon>
        <taxon>Vertebrata</taxon>
        <taxon>Euteleostomi</taxon>
        <taxon>Mammalia</taxon>
        <taxon>Eutheria</taxon>
        <taxon>Laurasiatheria</taxon>
        <taxon>Carnivora</taxon>
        <taxon>Caniformia</taxon>
        <taxon>Musteloidea</taxon>
        <taxon>Mustelidae</taxon>
        <taxon>Mustelinae</taxon>
        <taxon>Mustela</taxon>
    </lineage>
</organism>
<keyword evidence="9 15" id="KW-0472">Membrane</keyword>
<evidence type="ECO:0000256" key="14">
    <source>
        <dbReference type="SAM" id="MobiDB-lite"/>
    </source>
</evidence>
<keyword evidence="17" id="KW-0808">Transferase</keyword>
<dbReference type="GO" id="GO:0030183">
    <property type="term" value="P:B cell differentiation"/>
    <property type="evidence" value="ECO:0007669"/>
    <property type="project" value="UniProtKB-ARBA"/>
</dbReference>
<dbReference type="GO" id="GO:0005886">
    <property type="term" value="C:plasma membrane"/>
    <property type="evidence" value="ECO:0007669"/>
    <property type="project" value="UniProtKB-SubCell"/>
</dbReference>
<feature type="transmembrane region" description="Helical" evidence="15">
    <location>
        <begin position="297"/>
        <end position="317"/>
    </location>
</feature>
<dbReference type="AlphaFoldDB" id="A0A8U0N588"/>
<reference evidence="17" key="1">
    <citation type="submission" date="2025-08" db="UniProtKB">
        <authorList>
            <consortium name="RefSeq"/>
        </authorList>
    </citation>
    <scope>IDENTIFICATION</scope>
    <source>
        <tissue evidence="17">Brain</tissue>
    </source>
</reference>
<evidence type="ECO:0000313" key="17">
    <source>
        <dbReference type="RefSeq" id="XP_004767368.1"/>
    </source>
</evidence>
<dbReference type="GO" id="GO:0005125">
    <property type="term" value="F:cytokine activity"/>
    <property type="evidence" value="ECO:0007669"/>
    <property type="project" value="UniProtKB-KW"/>
</dbReference>
<keyword evidence="17" id="KW-0418">Kinase</keyword>
<feature type="region of interest" description="Disordered" evidence="14">
    <location>
        <begin position="1"/>
        <end position="81"/>
    </location>
</feature>
<dbReference type="KEGG" id="mpuf:101673813"/>
<keyword evidence="6 15" id="KW-0812">Transmembrane</keyword>